<dbReference type="eggNOG" id="KOG1184">
    <property type="taxonomic scope" value="Eukaryota"/>
</dbReference>
<accession>F6HDB2</accession>
<keyword evidence="8" id="KW-0210">Decarboxylase</keyword>
<reference evidence="13" key="1">
    <citation type="journal article" date="2007" name="Nature">
        <title>The grapevine genome sequence suggests ancestral hexaploidization in major angiosperm phyla.</title>
        <authorList>
            <consortium name="The French-Italian Public Consortium for Grapevine Genome Characterization."/>
            <person name="Jaillon O."/>
            <person name="Aury J.-M."/>
            <person name="Noel B."/>
            <person name="Policriti A."/>
            <person name="Clepet C."/>
            <person name="Casagrande A."/>
            <person name="Choisne N."/>
            <person name="Aubourg S."/>
            <person name="Vitulo N."/>
            <person name="Jubin C."/>
            <person name="Vezzi A."/>
            <person name="Legeai F."/>
            <person name="Hugueney P."/>
            <person name="Dasilva C."/>
            <person name="Horner D."/>
            <person name="Mica E."/>
            <person name="Jublot D."/>
            <person name="Poulain J."/>
            <person name="Bruyere C."/>
            <person name="Billault A."/>
            <person name="Segurens B."/>
            <person name="Gouyvenoux M."/>
            <person name="Ugarte E."/>
            <person name="Cattonaro F."/>
            <person name="Anthouard V."/>
            <person name="Vico V."/>
            <person name="Del Fabbro C."/>
            <person name="Alaux M."/>
            <person name="Di Gaspero G."/>
            <person name="Dumas V."/>
            <person name="Felice N."/>
            <person name="Paillard S."/>
            <person name="Juman I."/>
            <person name="Moroldo M."/>
            <person name="Scalabrin S."/>
            <person name="Canaguier A."/>
            <person name="Le Clainche I."/>
            <person name="Malacrida G."/>
            <person name="Durand E."/>
            <person name="Pesole G."/>
            <person name="Laucou V."/>
            <person name="Chatelet P."/>
            <person name="Merdinoglu D."/>
            <person name="Delledonne M."/>
            <person name="Pezzotti M."/>
            <person name="Lecharny A."/>
            <person name="Scarpelli C."/>
            <person name="Artiguenave F."/>
            <person name="Pe M.E."/>
            <person name="Valle G."/>
            <person name="Morgante M."/>
            <person name="Caboche M."/>
            <person name="Adam-Blondon A.-F."/>
            <person name="Weissenbach J."/>
            <person name="Quetier F."/>
            <person name="Wincker P."/>
        </authorList>
    </citation>
    <scope>NUCLEOTIDE SEQUENCE [LARGE SCALE GENOMIC DNA]</scope>
    <source>
        <strain evidence="13">cv. Pinot noir / PN40024</strain>
    </source>
</reference>
<evidence type="ECO:0000256" key="7">
    <source>
        <dbReference type="ARBA" id="ARBA00022723"/>
    </source>
</evidence>
<keyword evidence="9" id="KW-0460">Magnesium</keyword>
<evidence type="ECO:0000313" key="12">
    <source>
        <dbReference type="EMBL" id="CCB50207.1"/>
    </source>
</evidence>
<dbReference type="SUPFAM" id="SSF52518">
    <property type="entry name" value="Thiamin diphosphate-binding fold (THDP-binding)"/>
    <property type="match status" value="1"/>
</dbReference>
<comment type="cofactor">
    <cofactor evidence="3">
        <name>thiamine diphosphate</name>
        <dbReference type="ChEBI" id="CHEBI:58937"/>
    </cofactor>
</comment>
<keyword evidence="11" id="KW-0456">Lyase</keyword>
<comment type="subunit">
    <text evidence="5">Homotetramer.</text>
</comment>
<dbReference type="InterPro" id="IPR012110">
    <property type="entry name" value="PDC/IPDC-like"/>
</dbReference>
<evidence type="ECO:0000256" key="5">
    <source>
        <dbReference type="ARBA" id="ARBA00011881"/>
    </source>
</evidence>
<evidence type="ECO:0000256" key="3">
    <source>
        <dbReference type="ARBA" id="ARBA00001964"/>
    </source>
</evidence>
<keyword evidence="10" id="KW-0786">Thiamine pyrophosphate</keyword>
<dbReference type="EMBL" id="FN595598">
    <property type="protein sequence ID" value="CCB50207.1"/>
    <property type="molecule type" value="Genomic_DNA"/>
</dbReference>
<proteinExistence type="inferred from homology"/>
<dbReference type="FunFam" id="3.40.50.970:FF:000145">
    <property type="entry name" value="Uncharacterized protein"/>
    <property type="match status" value="1"/>
</dbReference>
<dbReference type="PANTHER" id="PTHR43452">
    <property type="entry name" value="PYRUVATE DECARBOXYLASE"/>
    <property type="match status" value="1"/>
</dbReference>
<comment type="cofactor">
    <cofactor evidence="2">
        <name>a metal cation</name>
        <dbReference type="ChEBI" id="CHEBI:25213"/>
    </cofactor>
</comment>
<dbReference type="Proteomes" id="UP000009183">
    <property type="component" value="Unassembled WGS sequence, unordered"/>
</dbReference>
<dbReference type="Gene3D" id="3.40.50.970">
    <property type="match status" value="1"/>
</dbReference>
<comment type="similarity">
    <text evidence="4">Belongs to the TPP enzyme family.</text>
</comment>
<evidence type="ECO:0000313" key="13">
    <source>
        <dbReference type="Proteomes" id="UP000009183"/>
    </source>
</evidence>
<dbReference type="HOGENOM" id="CLU_846202_0_0_1"/>
<feature type="non-terminal residue" evidence="12">
    <location>
        <position position="329"/>
    </location>
</feature>
<dbReference type="InParanoid" id="F6HDB2"/>
<organism evidence="12 13">
    <name type="scientific">Vitis vinifera</name>
    <name type="common">Grape</name>
    <dbReference type="NCBI Taxonomy" id="29760"/>
    <lineage>
        <taxon>Eukaryota</taxon>
        <taxon>Viridiplantae</taxon>
        <taxon>Streptophyta</taxon>
        <taxon>Embryophyta</taxon>
        <taxon>Tracheophyta</taxon>
        <taxon>Spermatophyta</taxon>
        <taxon>Magnoliopsida</taxon>
        <taxon>eudicotyledons</taxon>
        <taxon>Gunneridae</taxon>
        <taxon>Pentapetalae</taxon>
        <taxon>rosids</taxon>
        <taxon>Vitales</taxon>
        <taxon>Vitaceae</taxon>
        <taxon>Viteae</taxon>
        <taxon>Vitis</taxon>
    </lineage>
</organism>
<dbReference type="GO" id="GO:0004737">
    <property type="term" value="F:pyruvate decarboxylase activity"/>
    <property type="evidence" value="ECO:0007669"/>
    <property type="project" value="UniProtKB-EC"/>
</dbReference>
<dbReference type="GO" id="GO:0046872">
    <property type="term" value="F:metal ion binding"/>
    <property type="evidence" value="ECO:0007669"/>
    <property type="project" value="UniProtKB-KW"/>
</dbReference>
<evidence type="ECO:0000256" key="8">
    <source>
        <dbReference type="ARBA" id="ARBA00022793"/>
    </source>
</evidence>
<sequence length="329" mass="37067">MKDFLKSLSKRLKCNTTAYENYHRVYVPEGQSPKPDPKEPLRVYVLFQHIQKMLSSETAVIAETEDSWFNCQKLKLPRGCRYEFQMQYGSIGWLVGVTLGYAQALPNKRVMIACIGDGSFYVTLLDISTMILYEQGKAYLEEYVNPCADLSRKSLWGIALPLGGSADKLEGEGAGYTTTWKIIRLPHELCVEPRTFCSGPVTSSNSWSHPLISLKEPSMLLPGYYGYLILPAILKVSWLSLPKPDLLLYFPRVSRQHGRKNFRLGKLRILHCVTFPESGKIRGIAIISLKTEAAAKRALVLDGADRGELFQEIQHSSMQLRGSKCKLVV</sequence>
<gene>
    <name evidence="12" type="ORF">VIT_00s1380g00020</name>
</gene>
<evidence type="ECO:0000256" key="1">
    <source>
        <dbReference type="ARBA" id="ARBA00001041"/>
    </source>
</evidence>
<evidence type="ECO:0000256" key="10">
    <source>
        <dbReference type="ARBA" id="ARBA00023052"/>
    </source>
</evidence>
<dbReference type="EC" id="4.1.1.1" evidence="6"/>
<comment type="catalytic activity">
    <reaction evidence="1">
        <text>a 2-oxocarboxylate + H(+) = an aldehyde + CO2</text>
        <dbReference type="Rhea" id="RHEA:11628"/>
        <dbReference type="ChEBI" id="CHEBI:15378"/>
        <dbReference type="ChEBI" id="CHEBI:16526"/>
        <dbReference type="ChEBI" id="CHEBI:17478"/>
        <dbReference type="ChEBI" id="CHEBI:35179"/>
        <dbReference type="EC" id="4.1.1.1"/>
    </reaction>
</comment>
<keyword evidence="7" id="KW-0479">Metal-binding</keyword>
<dbReference type="AlphaFoldDB" id="F6HDB2"/>
<evidence type="ECO:0000256" key="6">
    <source>
        <dbReference type="ARBA" id="ARBA00013202"/>
    </source>
</evidence>
<dbReference type="PANTHER" id="PTHR43452:SF6">
    <property type="entry name" value="PYRUVATE DECARBOXYLASE 2"/>
    <property type="match status" value="1"/>
</dbReference>
<name>F6HDB2_VITVI</name>
<evidence type="ECO:0000256" key="4">
    <source>
        <dbReference type="ARBA" id="ARBA00007812"/>
    </source>
</evidence>
<keyword evidence="13" id="KW-1185">Reference proteome</keyword>
<evidence type="ECO:0000256" key="9">
    <source>
        <dbReference type="ARBA" id="ARBA00022842"/>
    </source>
</evidence>
<evidence type="ECO:0000256" key="11">
    <source>
        <dbReference type="ARBA" id="ARBA00023239"/>
    </source>
</evidence>
<dbReference type="InterPro" id="IPR029061">
    <property type="entry name" value="THDP-binding"/>
</dbReference>
<dbReference type="PaxDb" id="29760-VIT_00s1380g00020.t01"/>
<protein>
    <recommendedName>
        <fullName evidence="6">pyruvate decarboxylase</fullName>
        <ecNumber evidence="6">4.1.1.1</ecNumber>
    </recommendedName>
</protein>
<dbReference type="STRING" id="29760.F6HDB2"/>
<evidence type="ECO:0000256" key="2">
    <source>
        <dbReference type="ARBA" id="ARBA00001920"/>
    </source>
</evidence>